<comment type="caution">
    <text evidence="1">The sequence shown here is derived from an EMBL/GenBank/DDBJ whole genome shotgun (WGS) entry which is preliminary data.</text>
</comment>
<name>A0ABN9T3N8_9DINO</name>
<evidence type="ECO:0000313" key="1">
    <source>
        <dbReference type="EMBL" id="CAK0839546.1"/>
    </source>
</evidence>
<gene>
    <name evidence="1" type="ORF">PCOR1329_LOCUS35200</name>
</gene>
<evidence type="ECO:0000313" key="2">
    <source>
        <dbReference type="Proteomes" id="UP001189429"/>
    </source>
</evidence>
<accession>A0ABN9T3N8</accession>
<dbReference type="Proteomes" id="UP001189429">
    <property type="component" value="Unassembled WGS sequence"/>
</dbReference>
<protein>
    <submittedName>
        <fullName evidence="1">Uncharacterized protein</fullName>
    </submittedName>
</protein>
<sequence>MPVAGCQAAETQFPGWQTVNDFPVLGHTFAANGSVAPCIQKTKKAVWKAFFANAGAASFSRAPRQVKLRLISRSCLAPFACRCSRWPPRAEQLAMVDRLQTRLVATAVRMRKCPGDSAESFARNARAARKAREHGRWSTFWCKRVVDWDNHIKRAHCQQQWGTRLVLWHDGHWLQNRRRRHHRERPRTRVCLGQPAARWGEGVALATAKLQL</sequence>
<dbReference type="EMBL" id="CAUYUJ010014303">
    <property type="protein sequence ID" value="CAK0839546.1"/>
    <property type="molecule type" value="Genomic_DNA"/>
</dbReference>
<keyword evidence="2" id="KW-1185">Reference proteome</keyword>
<reference evidence="1" key="1">
    <citation type="submission" date="2023-10" db="EMBL/GenBank/DDBJ databases">
        <authorList>
            <person name="Chen Y."/>
            <person name="Shah S."/>
            <person name="Dougan E. K."/>
            <person name="Thang M."/>
            <person name="Chan C."/>
        </authorList>
    </citation>
    <scope>NUCLEOTIDE SEQUENCE [LARGE SCALE GENOMIC DNA]</scope>
</reference>
<organism evidence="1 2">
    <name type="scientific">Prorocentrum cordatum</name>
    <dbReference type="NCBI Taxonomy" id="2364126"/>
    <lineage>
        <taxon>Eukaryota</taxon>
        <taxon>Sar</taxon>
        <taxon>Alveolata</taxon>
        <taxon>Dinophyceae</taxon>
        <taxon>Prorocentrales</taxon>
        <taxon>Prorocentraceae</taxon>
        <taxon>Prorocentrum</taxon>
    </lineage>
</organism>
<proteinExistence type="predicted"/>